<sequence length="330" mass="34540">MDIDFVVTGNLTIDDVVTADGTISPSQCGGNGVYAAVGAWVWSDSVGMVAGAGSDYPAGWLDRIAAAGIDTSGVYRLPEAHALRSRVFYRPDGSRTDRVAEADLAPEVAAQIDLSQDFSAMGSEVHLEAWPRYSPAPTQLPDHFRRARGVHLAPGPHANLHDLAAGLRAASGSTVLTLDWPWWDETGTEFNDELLNLVTAVLPGREELTAWPVRADADATVAGLVRRCPVVVVKEGADGCSVHTREAARRVGVVPVKPGDPTGAGDAFCGGFLVGLVRTGDPLLAAAHGAVSASFIVETFGALNALAVDRSLAEQRLKNLITTLDGGSPS</sequence>
<dbReference type="PROSITE" id="PS00584">
    <property type="entry name" value="PFKB_KINASES_2"/>
    <property type="match status" value="1"/>
</dbReference>
<dbReference type="KEGG" id="mtua:CSH63_05930"/>
<evidence type="ECO:0000313" key="5">
    <source>
        <dbReference type="Proteomes" id="UP000267804"/>
    </source>
</evidence>
<dbReference type="AlphaFoldDB" id="A0A386WHM1"/>
<dbReference type="Pfam" id="PF00294">
    <property type="entry name" value="PfkB"/>
    <property type="match status" value="1"/>
</dbReference>
<dbReference type="Gene3D" id="3.40.1190.20">
    <property type="match status" value="1"/>
</dbReference>
<dbReference type="Proteomes" id="UP000267804">
    <property type="component" value="Chromosome"/>
</dbReference>
<evidence type="ECO:0000259" key="3">
    <source>
        <dbReference type="Pfam" id="PF00294"/>
    </source>
</evidence>
<proteinExistence type="predicted"/>
<dbReference type="InterPro" id="IPR029056">
    <property type="entry name" value="Ribokinase-like"/>
</dbReference>
<dbReference type="RefSeq" id="WP_120569368.1">
    <property type="nucleotide sequence ID" value="NZ_CP024087.1"/>
</dbReference>
<dbReference type="InterPro" id="IPR002173">
    <property type="entry name" value="Carboh/pur_kinase_PfkB_CS"/>
</dbReference>
<organism evidence="4 5">
    <name type="scientific">Micromonospora tulbaghiae</name>
    <dbReference type="NCBI Taxonomy" id="479978"/>
    <lineage>
        <taxon>Bacteria</taxon>
        <taxon>Bacillati</taxon>
        <taxon>Actinomycetota</taxon>
        <taxon>Actinomycetes</taxon>
        <taxon>Micromonosporales</taxon>
        <taxon>Micromonosporaceae</taxon>
        <taxon>Micromonospora</taxon>
    </lineage>
</organism>
<evidence type="ECO:0000313" key="4">
    <source>
        <dbReference type="EMBL" id="AYF26979.1"/>
    </source>
</evidence>
<dbReference type="GO" id="GO:0016301">
    <property type="term" value="F:kinase activity"/>
    <property type="evidence" value="ECO:0007669"/>
    <property type="project" value="UniProtKB-KW"/>
</dbReference>
<dbReference type="SUPFAM" id="SSF53613">
    <property type="entry name" value="Ribokinase-like"/>
    <property type="match status" value="1"/>
</dbReference>
<evidence type="ECO:0000256" key="1">
    <source>
        <dbReference type="ARBA" id="ARBA00022679"/>
    </source>
</evidence>
<keyword evidence="2" id="KW-0418">Kinase</keyword>
<feature type="domain" description="Carbohydrate kinase PfkB" evidence="3">
    <location>
        <begin position="29"/>
        <end position="304"/>
    </location>
</feature>
<keyword evidence="1" id="KW-0808">Transferase</keyword>
<protein>
    <recommendedName>
        <fullName evidence="3">Carbohydrate kinase PfkB domain-containing protein</fullName>
    </recommendedName>
</protein>
<dbReference type="InterPro" id="IPR011611">
    <property type="entry name" value="PfkB_dom"/>
</dbReference>
<evidence type="ECO:0000256" key="2">
    <source>
        <dbReference type="ARBA" id="ARBA00022777"/>
    </source>
</evidence>
<dbReference type="PANTHER" id="PTHR47098:SF2">
    <property type="entry name" value="PROTEIN MAK32"/>
    <property type="match status" value="1"/>
</dbReference>
<dbReference type="PANTHER" id="PTHR47098">
    <property type="entry name" value="PROTEIN MAK32"/>
    <property type="match status" value="1"/>
</dbReference>
<dbReference type="EMBL" id="CP024087">
    <property type="protein sequence ID" value="AYF26979.1"/>
    <property type="molecule type" value="Genomic_DNA"/>
</dbReference>
<reference evidence="4 5" key="1">
    <citation type="submission" date="2017-10" db="EMBL/GenBank/DDBJ databases">
        <title>Integration of genomic and chemical information greatly accelerates assignment of the full stereostructure of myelolactone, a potent inhibitor of myeloma from a marine-derived Micromonospora.</title>
        <authorList>
            <person name="Kim M.C."/>
            <person name="Machado H."/>
            <person name="Jensen P.R."/>
            <person name="Fenical W."/>
        </authorList>
    </citation>
    <scope>NUCLEOTIDE SEQUENCE [LARGE SCALE GENOMIC DNA]</scope>
    <source>
        <strain evidence="4 5">CNY-010</strain>
    </source>
</reference>
<gene>
    <name evidence="4" type="ORF">CSH63_05930</name>
</gene>
<accession>A0A386WHM1</accession>
<name>A0A386WHM1_9ACTN</name>